<comment type="caution">
    <text evidence="2">The sequence shown here is derived from an EMBL/GenBank/DDBJ whole genome shotgun (WGS) entry which is preliminary data.</text>
</comment>
<sequence length="125" mass="13465">MEARVRGRSWQGSAADRAGRTVGDREGTLDPRSERRRSPVRSLPSGRQHKRQSTLLKPPQQVLTSRPLLSTPALAANASLGGYSQQASSSFVMPSSPPPYCRVVWAPVQVSVVSGSLGADIDRLD</sequence>
<reference evidence="2 3" key="1">
    <citation type="submission" date="2019-07" db="EMBL/GenBank/DDBJ databases">
        <title>Genomes of Cafeteria roenbergensis.</title>
        <authorList>
            <person name="Fischer M.G."/>
            <person name="Hackl T."/>
            <person name="Roman M."/>
        </authorList>
    </citation>
    <scope>NUCLEOTIDE SEQUENCE [LARGE SCALE GENOMIC DNA]</scope>
    <source>
        <strain evidence="2 3">Cflag</strain>
    </source>
</reference>
<dbReference type="EMBL" id="VLTM01000010">
    <property type="protein sequence ID" value="KAA0165976.1"/>
    <property type="molecule type" value="Genomic_DNA"/>
</dbReference>
<evidence type="ECO:0000313" key="3">
    <source>
        <dbReference type="Proteomes" id="UP000325113"/>
    </source>
</evidence>
<protein>
    <submittedName>
        <fullName evidence="2">Uncharacterized protein</fullName>
    </submittedName>
</protein>
<gene>
    <name evidence="2" type="ORF">FNF31_01590</name>
</gene>
<organism evidence="2 3">
    <name type="scientific">Cafeteria roenbergensis</name>
    <name type="common">Marine flagellate</name>
    <dbReference type="NCBI Taxonomy" id="33653"/>
    <lineage>
        <taxon>Eukaryota</taxon>
        <taxon>Sar</taxon>
        <taxon>Stramenopiles</taxon>
        <taxon>Bigyra</taxon>
        <taxon>Opalozoa</taxon>
        <taxon>Bicosoecida</taxon>
        <taxon>Cafeteriaceae</taxon>
        <taxon>Cafeteria</taxon>
    </lineage>
</organism>
<feature type="compositionally biased region" description="Basic and acidic residues" evidence="1">
    <location>
        <begin position="17"/>
        <end position="37"/>
    </location>
</feature>
<evidence type="ECO:0000313" key="2">
    <source>
        <dbReference type="EMBL" id="KAA0165976.1"/>
    </source>
</evidence>
<dbReference type="Proteomes" id="UP000325113">
    <property type="component" value="Unassembled WGS sequence"/>
</dbReference>
<evidence type="ECO:0000256" key="1">
    <source>
        <dbReference type="SAM" id="MobiDB-lite"/>
    </source>
</evidence>
<dbReference type="AlphaFoldDB" id="A0A5A8DKQ5"/>
<accession>A0A5A8DKQ5</accession>
<feature type="region of interest" description="Disordered" evidence="1">
    <location>
        <begin position="1"/>
        <end position="68"/>
    </location>
</feature>
<name>A0A5A8DKQ5_CAFRO</name>
<proteinExistence type="predicted"/>